<dbReference type="Proteomes" id="UP000201613">
    <property type="component" value="Unassembled WGS sequence"/>
</dbReference>
<reference evidence="2 3" key="1">
    <citation type="submission" date="2017-05" db="EMBL/GenBank/DDBJ databases">
        <authorList>
            <person name="Song R."/>
            <person name="Chenine A.L."/>
            <person name="Ruprecht R.M."/>
        </authorList>
    </citation>
    <scope>NUCLEOTIDE SEQUENCE [LARGE SCALE GENOMIC DNA]</scope>
    <source>
        <strain evidence="2 3">CECT 8899</strain>
    </source>
</reference>
<accession>A0A238LCI4</accession>
<dbReference type="RefSeq" id="WP_093991604.1">
    <property type="nucleotide sequence ID" value="NZ_FXZK01000002.1"/>
</dbReference>
<sequence>MKRLAAIALLLLLAGHAAAEGARLELSCALMQSCAPEGICETAPGTPADFTIAPEGVDANGMGRYVVATDGTDAQAAGLSPVGPFAWTDADGARLSLVLTSERTALLTQQPADAATAPFVDFLICEITL</sequence>
<protein>
    <submittedName>
        <fullName evidence="2">Uncharacterized protein</fullName>
    </submittedName>
</protein>
<keyword evidence="3" id="KW-1185">Reference proteome</keyword>
<evidence type="ECO:0000256" key="1">
    <source>
        <dbReference type="SAM" id="SignalP"/>
    </source>
</evidence>
<proteinExistence type="predicted"/>
<gene>
    <name evidence="2" type="ORF">LOM8899_01534</name>
</gene>
<name>A0A238LCI4_9RHOB</name>
<feature type="signal peptide" evidence="1">
    <location>
        <begin position="1"/>
        <end position="19"/>
    </location>
</feature>
<evidence type="ECO:0000313" key="3">
    <source>
        <dbReference type="Proteomes" id="UP000201613"/>
    </source>
</evidence>
<keyword evidence="1" id="KW-0732">Signal</keyword>
<dbReference type="AlphaFoldDB" id="A0A238LCI4"/>
<organism evidence="2 3">
    <name type="scientific">Flavimaricola marinus</name>
    <dbReference type="NCBI Taxonomy" id="1819565"/>
    <lineage>
        <taxon>Bacteria</taxon>
        <taxon>Pseudomonadati</taxon>
        <taxon>Pseudomonadota</taxon>
        <taxon>Alphaproteobacteria</taxon>
        <taxon>Rhodobacterales</taxon>
        <taxon>Paracoccaceae</taxon>
        <taxon>Flavimaricola</taxon>
    </lineage>
</organism>
<feature type="chain" id="PRO_5013212264" evidence="1">
    <location>
        <begin position="20"/>
        <end position="129"/>
    </location>
</feature>
<dbReference type="EMBL" id="FXZK01000002">
    <property type="protein sequence ID" value="SMY07399.1"/>
    <property type="molecule type" value="Genomic_DNA"/>
</dbReference>
<evidence type="ECO:0000313" key="2">
    <source>
        <dbReference type="EMBL" id="SMY07399.1"/>
    </source>
</evidence>